<dbReference type="AlphaFoldDB" id="A0A2S7W1Z2"/>
<comment type="caution">
    <text evidence="3">The sequence shown here is derived from an EMBL/GenBank/DDBJ whole genome shotgun (WGS) entry which is preliminary data.</text>
</comment>
<evidence type="ECO:0000313" key="4">
    <source>
        <dbReference type="Proteomes" id="UP000238730"/>
    </source>
</evidence>
<gene>
    <name evidence="3" type="ORF">BTO08_11015</name>
</gene>
<dbReference type="Proteomes" id="UP000238730">
    <property type="component" value="Unassembled WGS sequence"/>
</dbReference>
<proteinExistence type="predicted"/>
<accession>A0A2S7W1Z2</accession>
<feature type="chain" id="PRO_5015404440" description="DUF4426 domain-containing protein" evidence="1">
    <location>
        <begin position="19"/>
        <end position="141"/>
    </location>
</feature>
<reference evidence="3 4" key="1">
    <citation type="submission" date="2016-12" db="EMBL/GenBank/DDBJ databases">
        <title>Diversity of luminous bacteria.</title>
        <authorList>
            <person name="Yoshizawa S."/>
            <person name="Kogure K."/>
        </authorList>
    </citation>
    <scope>NUCLEOTIDE SEQUENCE [LARGE SCALE GENOMIC DNA]</scope>
    <source>
        <strain evidence="3 4">LC1-200</strain>
    </source>
</reference>
<dbReference type="OrthoDB" id="8563353at2"/>
<dbReference type="Gene3D" id="2.60.40.3340">
    <property type="entry name" value="Domain of unknown function DUF4426"/>
    <property type="match status" value="1"/>
</dbReference>
<keyword evidence="1" id="KW-0732">Signal</keyword>
<protein>
    <recommendedName>
        <fullName evidence="2">DUF4426 domain-containing protein</fullName>
    </recommendedName>
</protein>
<dbReference type="EMBL" id="MSCJ01000001">
    <property type="protein sequence ID" value="PQJ67874.1"/>
    <property type="molecule type" value="Genomic_DNA"/>
</dbReference>
<feature type="domain" description="DUF4426" evidence="2">
    <location>
        <begin position="22"/>
        <end position="140"/>
    </location>
</feature>
<dbReference type="InterPro" id="IPR025218">
    <property type="entry name" value="DUF4426"/>
</dbReference>
<dbReference type="Pfam" id="PF14467">
    <property type="entry name" value="DUF4426"/>
    <property type="match status" value="1"/>
</dbReference>
<evidence type="ECO:0000256" key="1">
    <source>
        <dbReference type="SAM" id="SignalP"/>
    </source>
</evidence>
<dbReference type="RefSeq" id="WP_105060962.1">
    <property type="nucleotide sequence ID" value="NZ_MSCJ01000001.1"/>
</dbReference>
<sequence>MKILLSLLLLVFTLPSHAGQFKKFGDLEVHYSSFASTFLTPEIASHYKIQRSRYSALVNIAILDTSKQEKTAVKAQLTGIARNVLGQQKKLNFREIKEGKSIYYLAEFKHANDETFNFTITIFSNGKKETLAFKQTFFVDK</sequence>
<evidence type="ECO:0000313" key="3">
    <source>
        <dbReference type="EMBL" id="PQJ67874.1"/>
    </source>
</evidence>
<name>A0A2S7W1Z2_PHOAN</name>
<organism evidence="3 4">
    <name type="scientific">Photobacterium angustum</name>
    <dbReference type="NCBI Taxonomy" id="661"/>
    <lineage>
        <taxon>Bacteria</taxon>
        <taxon>Pseudomonadati</taxon>
        <taxon>Pseudomonadota</taxon>
        <taxon>Gammaproteobacteria</taxon>
        <taxon>Vibrionales</taxon>
        <taxon>Vibrionaceae</taxon>
        <taxon>Photobacterium</taxon>
    </lineage>
</organism>
<feature type="signal peptide" evidence="1">
    <location>
        <begin position="1"/>
        <end position="18"/>
    </location>
</feature>
<evidence type="ECO:0000259" key="2">
    <source>
        <dbReference type="Pfam" id="PF14467"/>
    </source>
</evidence>